<reference evidence="4" key="3">
    <citation type="submission" date="2022-09" db="EMBL/GenBank/DDBJ databases">
        <title>Complete genome sequence of Vulcanisaeta souniana.</title>
        <authorList>
            <person name="Kato S."/>
            <person name="Itoh T."/>
            <person name="Ohkuma M."/>
        </authorList>
    </citation>
    <scope>NUCLEOTIDE SEQUENCE [LARGE SCALE GENOMIC DNA]</scope>
    <source>
        <strain evidence="4">JCM 11219</strain>
    </source>
</reference>
<dbReference type="GeneID" id="76206446"/>
<dbReference type="Gene3D" id="3.40.50.10310">
    <property type="entry name" value="Creatininase"/>
    <property type="match status" value="1"/>
</dbReference>
<evidence type="ECO:0000313" key="1">
    <source>
        <dbReference type="EMBL" id="BDR91802.1"/>
    </source>
</evidence>
<dbReference type="SUPFAM" id="SSF102215">
    <property type="entry name" value="Creatininase"/>
    <property type="match status" value="1"/>
</dbReference>
<dbReference type="Proteomes" id="UP001060771">
    <property type="component" value="Chromosome"/>
</dbReference>
<keyword evidence="4" id="KW-1185">Reference proteome</keyword>
<reference evidence="2" key="2">
    <citation type="submission" date="2020-09" db="EMBL/GenBank/DDBJ databases">
        <authorList>
            <person name="Sun Q."/>
            <person name="Ohkuma M."/>
        </authorList>
    </citation>
    <scope>NUCLEOTIDE SEQUENCE</scope>
    <source>
        <strain evidence="2">JCM 11219</strain>
    </source>
</reference>
<dbReference type="AlphaFoldDB" id="A0A830E7B8"/>
<gene>
    <name evidence="2" type="ORF">GCM10007112_04040</name>
    <name evidence="1" type="ORF">Vsou_08950</name>
</gene>
<sequence>MRFRVYGKEVYAMEYTKAVQGYPSRASQEKGKAILEAAVNEVVQLINDLRNGKLPITKVR</sequence>
<reference evidence="2" key="1">
    <citation type="journal article" date="2014" name="Int. J. Syst. Evol. Microbiol.">
        <title>Complete genome sequence of Corynebacterium casei LMG S-19264T (=DSM 44701T), isolated from a smear-ripened cheese.</title>
        <authorList>
            <consortium name="US DOE Joint Genome Institute (JGI-PGF)"/>
            <person name="Walter F."/>
            <person name="Albersmeier A."/>
            <person name="Kalinowski J."/>
            <person name="Ruckert C."/>
        </authorList>
    </citation>
    <scope>NUCLEOTIDE SEQUENCE</scope>
    <source>
        <strain evidence="2">JCM 11219</strain>
    </source>
</reference>
<accession>A0A830E7B8</accession>
<protein>
    <submittedName>
        <fullName evidence="2">Uncharacterized protein</fullName>
    </submittedName>
</protein>
<name>A0A830E7B8_9CREN</name>
<dbReference type="EMBL" id="AP026830">
    <property type="protein sequence ID" value="BDR91802.1"/>
    <property type="molecule type" value="Genomic_DNA"/>
</dbReference>
<organism evidence="2 3">
    <name type="scientific">Vulcanisaeta souniana JCM 11219</name>
    <dbReference type="NCBI Taxonomy" id="1293586"/>
    <lineage>
        <taxon>Archaea</taxon>
        <taxon>Thermoproteota</taxon>
        <taxon>Thermoprotei</taxon>
        <taxon>Thermoproteales</taxon>
        <taxon>Thermoproteaceae</taxon>
        <taxon>Vulcanisaeta</taxon>
    </lineage>
</organism>
<dbReference type="InterPro" id="IPR024087">
    <property type="entry name" value="Creatininase-like_sf"/>
</dbReference>
<proteinExistence type="predicted"/>
<evidence type="ECO:0000313" key="3">
    <source>
        <dbReference type="Proteomes" id="UP000657075"/>
    </source>
</evidence>
<dbReference type="RefSeq" id="WP_054844686.1">
    <property type="nucleotide sequence ID" value="NZ_AP026830.1"/>
</dbReference>
<evidence type="ECO:0000313" key="2">
    <source>
        <dbReference type="EMBL" id="GGI70256.1"/>
    </source>
</evidence>
<dbReference type="Proteomes" id="UP000657075">
    <property type="component" value="Unassembled WGS sequence"/>
</dbReference>
<dbReference type="EMBL" id="BMNM01000001">
    <property type="protein sequence ID" value="GGI70256.1"/>
    <property type="molecule type" value="Genomic_DNA"/>
</dbReference>
<reference evidence="1" key="4">
    <citation type="journal article" date="2023" name="Microbiol. Resour. Announc.">
        <title>Complete Genome Sequence of Vulcanisaeta souniana Strain IC-059, a Hyperthermophilic Archaeon Isolated from Hot Spring Water in Japan.</title>
        <authorList>
            <person name="Kato S."/>
            <person name="Itoh T."/>
            <person name="Wu L."/>
            <person name="Ma J."/>
            <person name="Ohkuma M."/>
        </authorList>
    </citation>
    <scope>NUCLEOTIDE SEQUENCE</scope>
    <source>
        <strain evidence="1">JCM 11219</strain>
    </source>
</reference>
<evidence type="ECO:0000313" key="4">
    <source>
        <dbReference type="Proteomes" id="UP001060771"/>
    </source>
</evidence>